<evidence type="ECO:0000313" key="2">
    <source>
        <dbReference type="Proteomes" id="UP000238823"/>
    </source>
</evidence>
<dbReference type="AlphaFoldDB" id="A0A2S9YWT5"/>
<proteinExistence type="predicted"/>
<name>A0A2S9YWT5_9BACT</name>
<evidence type="ECO:0000313" key="1">
    <source>
        <dbReference type="EMBL" id="PRQ09558.1"/>
    </source>
</evidence>
<dbReference type="EMBL" id="PVNL01000015">
    <property type="protein sequence ID" value="PRQ09558.1"/>
    <property type="molecule type" value="Genomic_DNA"/>
</dbReference>
<protein>
    <submittedName>
        <fullName evidence="1">Uncharacterized protein</fullName>
    </submittedName>
</protein>
<dbReference type="RefSeq" id="WP_146157275.1">
    <property type="nucleotide sequence ID" value="NZ_PVNL01000015.1"/>
</dbReference>
<gene>
    <name evidence="1" type="ORF">ENSA7_06130</name>
</gene>
<sequence>MFLHATLEDVVRTTLELRLPIASADQLAVLGFAVGKNIKDRISMSELAQHRGKSVDQLIIDRIEAFLERSNFNNIYDLTRALEQCALEKSLLSPHKNNLAAMMSRRHWIVHRADRHEHRQDLDERSRAVLYCDP</sequence>
<accession>A0A2S9YWT5</accession>
<reference evidence="1 2" key="1">
    <citation type="submission" date="2018-03" db="EMBL/GenBank/DDBJ databases">
        <title>Draft Genome Sequences of the Obligatory Marine Myxobacteria Enhygromyxa salina SWB007.</title>
        <authorList>
            <person name="Poehlein A."/>
            <person name="Moghaddam J.A."/>
            <person name="Harms H."/>
            <person name="Alanjari M."/>
            <person name="Koenig G.M."/>
            <person name="Daniel R."/>
            <person name="Schaeberle T.F."/>
        </authorList>
    </citation>
    <scope>NUCLEOTIDE SEQUENCE [LARGE SCALE GENOMIC DNA]</scope>
    <source>
        <strain evidence="1 2">SWB007</strain>
    </source>
</reference>
<dbReference type="OrthoDB" id="7063759at2"/>
<dbReference type="Proteomes" id="UP000238823">
    <property type="component" value="Unassembled WGS sequence"/>
</dbReference>
<organism evidence="1 2">
    <name type="scientific">Enhygromyxa salina</name>
    <dbReference type="NCBI Taxonomy" id="215803"/>
    <lineage>
        <taxon>Bacteria</taxon>
        <taxon>Pseudomonadati</taxon>
        <taxon>Myxococcota</taxon>
        <taxon>Polyangia</taxon>
        <taxon>Nannocystales</taxon>
        <taxon>Nannocystaceae</taxon>
        <taxon>Enhygromyxa</taxon>
    </lineage>
</organism>
<comment type="caution">
    <text evidence="1">The sequence shown here is derived from an EMBL/GenBank/DDBJ whole genome shotgun (WGS) entry which is preliminary data.</text>
</comment>